<keyword evidence="5 9" id="KW-0560">Oxidoreductase</keyword>
<protein>
    <recommendedName>
        <fullName evidence="13">Cytochrome P450</fullName>
    </recommendedName>
</protein>
<accession>A0A8H6XZ56</accession>
<keyword evidence="6 8" id="KW-0408">Iron</keyword>
<evidence type="ECO:0000256" key="7">
    <source>
        <dbReference type="ARBA" id="ARBA00023033"/>
    </source>
</evidence>
<dbReference type="Proteomes" id="UP000623467">
    <property type="component" value="Unassembled WGS sequence"/>
</dbReference>
<evidence type="ECO:0000256" key="9">
    <source>
        <dbReference type="RuleBase" id="RU000461"/>
    </source>
</evidence>
<dbReference type="CDD" id="cd11063">
    <property type="entry name" value="CYP52"/>
    <property type="match status" value="1"/>
</dbReference>
<dbReference type="SUPFAM" id="SSF48264">
    <property type="entry name" value="Cytochrome P450"/>
    <property type="match status" value="1"/>
</dbReference>
<dbReference type="GO" id="GO:0005506">
    <property type="term" value="F:iron ion binding"/>
    <property type="evidence" value="ECO:0007669"/>
    <property type="project" value="InterPro"/>
</dbReference>
<dbReference type="Gene3D" id="1.10.630.10">
    <property type="entry name" value="Cytochrome P450"/>
    <property type="match status" value="1"/>
</dbReference>
<dbReference type="GO" id="GO:0016705">
    <property type="term" value="F:oxidoreductase activity, acting on paired donors, with incorporation or reduction of molecular oxygen"/>
    <property type="evidence" value="ECO:0007669"/>
    <property type="project" value="InterPro"/>
</dbReference>
<dbReference type="PANTHER" id="PTHR24287">
    <property type="entry name" value="P450, PUTATIVE (EUROFUNG)-RELATED"/>
    <property type="match status" value="1"/>
</dbReference>
<dbReference type="OrthoDB" id="1470350at2759"/>
<dbReference type="PRINTS" id="PR00463">
    <property type="entry name" value="EP450I"/>
</dbReference>
<comment type="caution">
    <text evidence="11">The sequence shown here is derived from an EMBL/GenBank/DDBJ whole genome shotgun (WGS) entry which is preliminary data.</text>
</comment>
<evidence type="ECO:0000256" key="2">
    <source>
        <dbReference type="ARBA" id="ARBA00010617"/>
    </source>
</evidence>
<feature type="binding site" description="axial binding residue" evidence="8">
    <location>
        <position position="509"/>
    </location>
    <ligand>
        <name>heme</name>
        <dbReference type="ChEBI" id="CHEBI:30413"/>
    </ligand>
    <ligandPart>
        <name>Fe</name>
        <dbReference type="ChEBI" id="CHEBI:18248"/>
    </ligandPart>
</feature>
<keyword evidence="10" id="KW-0812">Transmembrane</keyword>
<keyword evidence="7 9" id="KW-0503">Monooxygenase</keyword>
<reference evidence="11" key="1">
    <citation type="submission" date="2020-05" db="EMBL/GenBank/DDBJ databases">
        <title>Mycena genomes resolve the evolution of fungal bioluminescence.</title>
        <authorList>
            <person name="Tsai I.J."/>
        </authorList>
    </citation>
    <scope>NUCLEOTIDE SEQUENCE</scope>
    <source>
        <strain evidence="11">160909Yilan</strain>
    </source>
</reference>
<evidence type="ECO:0008006" key="13">
    <source>
        <dbReference type="Google" id="ProtNLM"/>
    </source>
</evidence>
<comment type="cofactor">
    <cofactor evidence="1 8">
        <name>heme</name>
        <dbReference type="ChEBI" id="CHEBI:30413"/>
    </cofactor>
</comment>
<dbReference type="Pfam" id="PF00067">
    <property type="entry name" value="p450"/>
    <property type="match status" value="1"/>
</dbReference>
<comment type="similarity">
    <text evidence="2 9">Belongs to the cytochrome P450 family.</text>
</comment>
<evidence type="ECO:0000313" key="12">
    <source>
        <dbReference type="Proteomes" id="UP000623467"/>
    </source>
</evidence>
<evidence type="ECO:0000256" key="10">
    <source>
        <dbReference type="SAM" id="Phobius"/>
    </source>
</evidence>
<evidence type="ECO:0000256" key="5">
    <source>
        <dbReference type="ARBA" id="ARBA00023002"/>
    </source>
</evidence>
<organism evidence="11 12">
    <name type="scientific">Mycena sanguinolenta</name>
    <dbReference type="NCBI Taxonomy" id="230812"/>
    <lineage>
        <taxon>Eukaryota</taxon>
        <taxon>Fungi</taxon>
        <taxon>Dikarya</taxon>
        <taxon>Basidiomycota</taxon>
        <taxon>Agaricomycotina</taxon>
        <taxon>Agaricomycetes</taxon>
        <taxon>Agaricomycetidae</taxon>
        <taxon>Agaricales</taxon>
        <taxon>Marasmiineae</taxon>
        <taxon>Mycenaceae</taxon>
        <taxon>Mycena</taxon>
    </lineage>
</organism>
<keyword evidence="10" id="KW-1133">Transmembrane helix</keyword>
<dbReference type="GO" id="GO:0004497">
    <property type="term" value="F:monooxygenase activity"/>
    <property type="evidence" value="ECO:0007669"/>
    <property type="project" value="UniProtKB-KW"/>
</dbReference>
<dbReference type="InterPro" id="IPR036396">
    <property type="entry name" value="Cyt_P450_sf"/>
</dbReference>
<dbReference type="EMBL" id="JACAZH010000014">
    <property type="protein sequence ID" value="KAF7351018.1"/>
    <property type="molecule type" value="Genomic_DNA"/>
</dbReference>
<dbReference type="PRINTS" id="PR00385">
    <property type="entry name" value="P450"/>
</dbReference>
<dbReference type="GO" id="GO:0020037">
    <property type="term" value="F:heme binding"/>
    <property type="evidence" value="ECO:0007669"/>
    <property type="project" value="InterPro"/>
</dbReference>
<dbReference type="PROSITE" id="PS00086">
    <property type="entry name" value="CYTOCHROME_P450"/>
    <property type="match status" value="1"/>
</dbReference>
<evidence type="ECO:0000313" key="11">
    <source>
        <dbReference type="EMBL" id="KAF7351018.1"/>
    </source>
</evidence>
<evidence type="ECO:0000256" key="8">
    <source>
        <dbReference type="PIRSR" id="PIRSR602401-1"/>
    </source>
</evidence>
<proteinExistence type="inferred from homology"/>
<evidence type="ECO:0000256" key="6">
    <source>
        <dbReference type="ARBA" id="ARBA00023004"/>
    </source>
</evidence>
<feature type="transmembrane region" description="Helical" evidence="10">
    <location>
        <begin position="40"/>
        <end position="60"/>
    </location>
</feature>
<keyword evidence="12" id="KW-1185">Reference proteome</keyword>
<feature type="transmembrane region" description="Helical" evidence="10">
    <location>
        <begin position="9"/>
        <end position="28"/>
    </location>
</feature>
<dbReference type="PANTHER" id="PTHR24287:SF1">
    <property type="entry name" value="P450, PUTATIVE (EUROFUNG)-RELATED"/>
    <property type="match status" value="1"/>
</dbReference>
<keyword evidence="10" id="KW-0472">Membrane</keyword>
<dbReference type="InterPro" id="IPR002401">
    <property type="entry name" value="Cyt_P450_E_grp-I"/>
</dbReference>
<dbReference type="InterPro" id="IPR001128">
    <property type="entry name" value="Cyt_P450"/>
</dbReference>
<gene>
    <name evidence="11" type="ORF">MSAN_01664100</name>
</gene>
<dbReference type="AlphaFoldDB" id="A0A8H6XZ56"/>
<keyword evidence="4 8" id="KW-0479">Metal-binding</keyword>
<dbReference type="InterPro" id="IPR047146">
    <property type="entry name" value="Cyt_P450_E_CYP52_fungi"/>
</dbReference>
<evidence type="ECO:0000256" key="4">
    <source>
        <dbReference type="ARBA" id="ARBA00022723"/>
    </source>
</evidence>
<dbReference type="InterPro" id="IPR017972">
    <property type="entry name" value="Cyt_P450_CS"/>
</dbReference>
<evidence type="ECO:0000256" key="3">
    <source>
        <dbReference type="ARBA" id="ARBA00022617"/>
    </source>
</evidence>
<keyword evidence="3 8" id="KW-0349">Heme</keyword>
<name>A0A8H6XZ56_9AGAR</name>
<evidence type="ECO:0000256" key="1">
    <source>
        <dbReference type="ARBA" id="ARBA00001971"/>
    </source>
</evidence>
<sequence>MTLSPGIRFLGRTLFAPTCLFFLLQALVIHPKYGLGIPVWKAPIVALLVLVAFLVGRNVLTQVYHARAANAMGARLVPRAQGTWPGSVDLLQTLLKAARTGYLGDSFAGLVQSLGSPVINIRVLWEDKIFAVSPEHIQIILATDFKNYVKGKHFCSMMESVLGNGVFNSDGDMWSFHRSMTRPFFARDRFEHFEIFHRHTDTVIAHIKSRMAEGYAVDFQDLISRLTMDSATEFLFGSCVDSLACTPPYPHNASMKRSLNDSPRAQAANAFTEAYGEAMHQISLRQRLGWAWPLFEMFEDKTAKPMEVVTKYIDPLIEAALNKKLAEEKDMVYSSEDSCLLDELMKSTSDPKLLKDEIINILIGDTTMSVLTNVIYLLSSSPAVTARLREEILAVVGPTGPPTYDDIKQMKYLRAVLNETLRLFPPVPFNIRQPLNSTIWPSPDPNEKPLYIPGGTTIMYSVMLMQRRPDLWGPDAHLFDPERFLDQRVQKYNSHSFKFLPFNAGPRICLGQQFAYNEMSFVIIRLLQNFASMTLDVDACPPDARVPTEWSGQPGRKGIEKCVPRMHLTLYTQGGLWVKMEDAKAADA</sequence>